<name>A0A914MYI5_MELIC</name>
<dbReference type="AlphaFoldDB" id="A0A914MYI5"/>
<evidence type="ECO:0000313" key="2">
    <source>
        <dbReference type="WBParaSite" id="Minc3s03141g32929"/>
    </source>
</evidence>
<keyword evidence="1" id="KW-1185">Reference proteome</keyword>
<accession>A0A914MYI5</accession>
<dbReference type="WBParaSite" id="Minc3s03141g32929">
    <property type="protein sequence ID" value="Minc3s03141g32929"/>
    <property type="gene ID" value="Minc3s03141g32929"/>
</dbReference>
<sequence length="84" mass="9514">MYPLKGTASYFTSKVYEVRFQLNDTRPKFQRHFTFVKFKGDSGASLKDIENDTTIFGVVSFGSLCDEMLNDDLRSLPIEGFTSG</sequence>
<dbReference type="Proteomes" id="UP000887563">
    <property type="component" value="Unplaced"/>
</dbReference>
<evidence type="ECO:0000313" key="1">
    <source>
        <dbReference type="Proteomes" id="UP000887563"/>
    </source>
</evidence>
<reference evidence="2" key="1">
    <citation type="submission" date="2022-11" db="UniProtKB">
        <authorList>
            <consortium name="WormBaseParasite"/>
        </authorList>
    </citation>
    <scope>IDENTIFICATION</scope>
</reference>
<protein>
    <submittedName>
        <fullName evidence="2">Uncharacterized protein</fullName>
    </submittedName>
</protein>
<organism evidence="1 2">
    <name type="scientific">Meloidogyne incognita</name>
    <name type="common">Southern root-knot nematode worm</name>
    <name type="synonym">Oxyuris incognita</name>
    <dbReference type="NCBI Taxonomy" id="6306"/>
    <lineage>
        <taxon>Eukaryota</taxon>
        <taxon>Metazoa</taxon>
        <taxon>Ecdysozoa</taxon>
        <taxon>Nematoda</taxon>
        <taxon>Chromadorea</taxon>
        <taxon>Rhabditida</taxon>
        <taxon>Tylenchina</taxon>
        <taxon>Tylenchomorpha</taxon>
        <taxon>Tylenchoidea</taxon>
        <taxon>Meloidogynidae</taxon>
        <taxon>Meloidogyninae</taxon>
        <taxon>Meloidogyne</taxon>
        <taxon>Meloidogyne incognita group</taxon>
    </lineage>
</organism>
<proteinExistence type="predicted"/>